<name>A0A0G0JXV7_9BACT</name>
<proteinExistence type="predicted"/>
<dbReference type="Proteomes" id="UP000034406">
    <property type="component" value="Unassembled WGS sequence"/>
</dbReference>
<evidence type="ECO:0000313" key="1">
    <source>
        <dbReference type="EMBL" id="KKQ68010.1"/>
    </source>
</evidence>
<reference evidence="1 2" key="1">
    <citation type="journal article" date="2015" name="Nature">
        <title>rRNA introns, odd ribosomes, and small enigmatic genomes across a large radiation of phyla.</title>
        <authorList>
            <person name="Brown C.T."/>
            <person name="Hug L.A."/>
            <person name="Thomas B.C."/>
            <person name="Sharon I."/>
            <person name="Castelle C.J."/>
            <person name="Singh A."/>
            <person name="Wilkins M.J."/>
            <person name="Williams K.H."/>
            <person name="Banfield J.F."/>
        </authorList>
    </citation>
    <scope>NUCLEOTIDE SEQUENCE [LARGE SCALE GENOMIC DNA]</scope>
</reference>
<accession>A0A0G0JXV7</accession>
<comment type="caution">
    <text evidence="1">The sequence shown here is derived from an EMBL/GenBank/DDBJ whole genome shotgun (WGS) entry which is preliminary data.</text>
</comment>
<organism evidence="1 2">
    <name type="scientific">Candidatus Shapirobacteria bacterium GW2011_GWE2_38_30</name>
    <dbReference type="NCBI Taxonomy" id="1618490"/>
    <lineage>
        <taxon>Bacteria</taxon>
        <taxon>Candidatus Shapironibacteriota</taxon>
    </lineage>
</organism>
<evidence type="ECO:0000313" key="2">
    <source>
        <dbReference type="Proteomes" id="UP000034406"/>
    </source>
</evidence>
<sequence length="719" mass="81487">MALPDIKNTPERPLNLQVADAVKKLVNPNLSEENRALERGNLRKNFVGALEKAGAEKKIFNTSKPGVTLEGVMIEGTPIGNIGNLDSFLDKRWDKKNGKWVSEPELMDECQEVENEFEKGVAEGLMNSAFTRGKMDKVLKMDGKTERDQQIDEIRKILGGNSVLSGIEERVLFSLMTSDEDDLGGEEPEIVVTKGEGADSRLIGVLERLEERLGGGEDDGLSEADRKRRRKLEEQQIKFYEEEMQFKGEMEEVSEVEWLDGLMGKDYEKAQIPARWMLRAPEWMERKGKNESEMMGEWRDVYSLAEGLSYAVVRRRTDGKFQTDVDYIKEIIFGMYAMKEKRLKKYYEQKEFSYGFRNALETLVIDLFEPSDQGIFVFKKREDNNSVDRFMLDSAAYKENLAERLLRSGEFKSLEQAKIMISIASDFLEMGGQYEVGDSERDVGYASDALRTALRPDVKFGKKLIGGEIWGGPIGMWAMTVAGNDAKRAKQLIDGLGITPKVLGGSVLNMMVEVEGSRDKVPLGFALLNRKNVVFESNANDFYFTWKKDFVMNSIDVWKYVNGDKKLEMRSIADLSNVVADWRKGLYNAVWGLRKQSKKTGIDFAPKEVLAAAIAGSTTVWPFDGVGGFNTLYMRIDKSDEAISRPSFKDDYVDAGDFIIRNTAQSDAERLWLMNFFGVNKKGANDLFQKAVDYDFVTNGTVDLKERQKVQSGRNWKLV</sequence>
<protein>
    <submittedName>
        <fullName evidence="1">Uncharacterized protein</fullName>
    </submittedName>
</protein>
<dbReference type="EMBL" id="LBUT01000028">
    <property type="protein sequence ID" value="KKQ68010.1"/>
    <property type="molecule type" value="Genomic_DNA"/>
</dbReference>
<dbReference type="STRING" id="1618490.US90_C0028G0004"/>
<dbReference type="AlphaFoldDB" id="A0A0G0JXV7"/>
<gene>
    <name evidence="1" type="ORF">US90_C0028G0004</name>
</gene>